<protein>
    <submittedName>
        <fullName evidence="5">Ig-like domain-containing protein</fullName>
    </submittedName>
</protein>
<dbReference type="InterPro" id="IPR014755">
    <property type="entry name" value="Cu-Rt/internalin_Ig-like"/>
</dbReference>
<dbReference type="SUPFAM" id="SSF89372">
    <property type="entry name" value="Fucose-specific lectin"/>
    <property type="match status" value="1"/>
</dbReference>
<proteinExistence type="predicted"/>
<dbReference type="Pfam" id="PF13205">
    <property type="entry name" value="Big_5"/>
    <property type="match status" value="1"/>
</dbReference>
<feature type="signal peptide" evidence="3">
    <location>
        <begin position="1"/>
        <end position="22"/>
    </location>
</feature>
<evidence type="ECO:0000256" key="2">
    <source>
        <dbReference type="SAM" id="MobiDB-lite"/>
    </source>
</evidence>
<name>A0ABU5HB17_9BACT</name>
<feature type="region of interest" description="Disordered" evidence="2">
    <location>
        <begin position="28"/>
        <end position="49"/>
    </location>
</feature>
<dbReference type="RefSeq" id="WP_321548793.1">
    <property type="nucleotide sequence ID" value="NZ_JAXIVS010000010.1"/>
</dbReference>
<dbReference type="Gene3D" id="2.60.40.10">
    <property type="entry name" value="Immunoglobulins"/>
    <property type="match status" value="1"/>
</dbReference>
<evidence type="ECO:0000313" key="6">
    <source>
        <dbReference type="Proteomes" id="UP001291309"/>
    </source>
</evidence>
<dbReference type="Proteomes" id="UP001291309">
    <property type="component" value="Unassembled WGS sequence"/>
</dbReference>
<keyword evidence="6" id="KW-1185">Reference proteome</keyword>
<feature type="domain" description="SbsA Ig-like" evidence="4">
    <location>
        <begin position="135"/>
        <end position="238"/>
    </location>
</feature>
<dbReference type="InterPro" id="IPR013783">
    <property type="entry name" value="Ig-like_fold"/>
</dbReference>
<dbReference type="EMBL" id="JAXIVS010000010">
    <property type="protein sequence ID" value="MDY7230069.1"/>
    <property type="molecule type" value="Genomic_DNA"/>
</dbReference>
<reference evidence="5 6" key="1">
    <citation type="submission" date="2023-12" db="EMBL/GenBank/DDBJ databases">
        <title>the genome sequence of Hyalangium sp. s54d21.</title>
        <authorList>
            <person name="Zhang X."/>
        </authorList>
    </citation>
    <scope>NUCLEOTIDE SEQUENCE [LARGE SCALE GENOMIC DNA]</scope>
    <source>
        <strain evidence="6">s54d21</strain>
    </source>
</reference>
<feature type="chain" id="PRO_5047220013" evidence="3">
    <location>
        <begin position="23"/>
        <end position="602"/>
    </location>
</feature>
<dbReference type="PROSITE" id="PS51257">
    <property type="entry name" value="PROKAR_LIPOPROTEIN"/>
    <property type="match status" value="1"/>
</dbReference>
<comment type="caution">
    <text evidence="5">The sequence shown here is derived from an EMBL/GenBank/DDBJ whole genome shotgun (WGS) entry which is preliminary data.</text>
</comment>
<evidence type="ECO:0000313" key="5">
    <source>
        <dbReference type="EMBL" id="MDY7230069.1"/>
    </source>
</evidence>
<gene>
    <name evidence="5" type="ORF">SYV04_26985</name>
</gene>
<keyword evidence="1 3" id="KW-0732">Signal</keyword>
<dbReference type="Pfam" id="PF17957">
    <property type="entry name" value="Big_7"/>
    <property type="match status" value="1"/>
</dbReference>
<dbReference type="InterPro" id="IPR032812">
    <property type="entry name" value="SbsA_Ig"/>
</dbReference>
<evidence type="ECO:0000256" key="3">
    <source>
        <dbReference type="SAM" id="SignalP"/>
    </source>
</evidence>
<evidence type="ECO:0000256" key="1">
    <source>
        <dbReference type="ARBA" id="ARBA00022729"/>
    </source>
</evidence>
<sequence length="602" mass="63470">MNRNRASSFAVMLFLAASGCISLPGIDPVETPDAGNPNPDGGLPDESLPDLSVRVLAPAGTTYTNGVVDVSVEVTSGTPDVVELLVGDELLATLTAPYTFRWDTTTKAEGNYALVARARRAAQTFTSAARNVVVDRTPPQVVIRTPEPGAEGVSASRPVQVAFSEPLDPSSVNSTSVRMSVNGADIATNVTLSADAQLFQVAPSMRMGLPAEVDLNLTSGLRDLAGNALQVPQDVWNWSVPDFYFIGSVPQVPSMVAGQPSLQLDAAGMPLVAYVVGGYGYVRRWTGSEWEQLGGSLNVTSGSTLASPLLQMTGNGEIVIAWSETKTVRYIYVKRWTGSNWESVGTALSASPGSAISSLSSLRMDGSGNPVVAFSADDGSTLNLQVWRWSGTTWASVGNALSAKPGNTPVRDVSLRLDSADSPVVSWTEMGDDSFEALYVSRWNAEEWEMLGGPISVNPGMTPVHRTSLALDSAGQPVVSFQESSGSRGGLYVHRWTGSQWTALGGNLNVSSIVVDVNSLQLDSEGRAVVAWTGGSDVFDVHIGRWTGAGWEMLGGALSAKPGSYTSAYGLSLQLNADGFPVIAWSESEVVGGGIYVARFNY</sequence>
<evidence type="ECO:0000259" key="4">
    <source>
        <dbReference type="Pfam" id="PF13205"/>
    </source>
</evidence>
<dbReference type="Gene3D" id="2.60.40.1220">
    <property type="match status" value="1"/>
</dbReference>
<organism evidence="5 6">
    <name type="scientific">Hyalangium rubrum</name>
    <dbReference type="NCBI Taxonomy" id="3103134"/>
    <lineage>
        <taxon>Bacteria</taxon>
        <taxon>Pseudomonadati</taxon>
        <taxon>Myxococcota</taxon>
        <taxon>Myxococcia</taxon>
        <taxon>Myxococcales</taxon>
        <taxon>Cystobacterineae</taxon>
        <taxon>Archangiaceae</taxon>
        <taxon>Hyalangium</taxon>
    </lineage>
</organism>
<accession>A0ABU5HB17</accession>